<dbReference type="EMBL" id="FNTX01000002">
    <property type="protein sequence ID" value="SEE93504.1"/>
    <property type="molecule type" value="Genomic_DNA"/>
</dbReference>
<dbReference type="SMART" id="SM00354">
    <property type="entry name" value="HTH_LACI"/>
    <property type="match status" value="1"/>
</dbReference>
<accession>A0A1H5MVX7</accession>
<dbReference type="InterPro" id="IPR046335">
    <property type="entry name" value="LacI/GalR-like_sensor"/>
</dbReference>
<dbReference type="STRING" id="648782.SAMN04488554_3692"/>
<dbReference type="GO" id="GO:0003700">
    <property type="term" value="F:DNA-binding transcription factor activity"/>
    <property type="evidence" value="ECO:0007669"/>
    <property type="project" value="TreeGrafter"/>
</dbReference>
<dbReference type="Gene3D" id="1.10.260.40">
    <property type="entry name" value="lambda repressor-like DNA-binding domains"/>
    <property type="match status" value="1"/>
</dbReference>
<dbReference type="SUPFAM" id="SSF53822">
    <property type="entry name" value="Periplasmic binding protein-like I"/>
    <property type="match status" value="1"/>
</dbReference>
<dbReference type="Gene3D" id="3.40.50.2300">
    <property type="match status" value="2"/>
</dbReference>
<dbReference type="PANTHER" id="PTHR30146">
    <property type="entry name" value="LACI-RELATED TRANSCRIPTIONAL REPRESSOR"/>
    <property type="match status" value="1"/>
</dbReference>
<dbReference type="InterPro" id="IPR000843">
    <property type="entry name" value="HTH_LacI"/>
</dbReference>
<dbReference type="AlphaFoldDB" id="A0A1H5MVX7"/>
<dbReference type="InterPro" id="IPR028082">
    <property type="entry name" value="Peripla_BP_I"/>
</dbReference>
<dbReference type="GO" id="GO:0000976">
    <property type="term" value="F:transcription cis-regulatory region binding"/>
    <property type="evidence" value="ECO:0007669"/>
    <property type="project" value="TreeGrafter"/>
</dbReference>
<proteinExistence type="predicted"/>
<keyword evidence="2" id="KW-0238">DNA-binding</keyword>
<evidence type="ECO:0000256" key="3">
    <source>
        <dbReference type="ARBA" id="ARBA00023163"/>
    </source>
</evidence>
<sequence length="337" mass="36149">MSTYKDLQRLTGLSLATISKYYNGRSVLAANARAIEEAAATLDFRPNTIARNLRSGRSRTVGVLLPDLNSSFYLSILAGIELRLRQRGVSMLICADHSAEGGVGDAVRELAGRMVDGVITVPTERAAPGLRELVARGTPIVMMDWIVEGLEADAVILDNQHAGAMAIQQLIDRGHRDIAYIGGNGSPTLIARGEGVRAQLALRGRPVREEYLAAPDLSVEGARAAMQRFLMLEDRPTAVFCATDLLSVGALIALNESGLRVPQDMSFIGFDMSSLARLTTPALDTISQRIDEIASTAADLMLARLGPHPSRDPITVTMSADYHAGGSVATLRERESV</sequence>
<keyword evidence="1" id="KW-0805">Transcription regulation</keyword>
<gene>
    <name evidence="5" type="ORF">SAMN04488554_3692</name>
</gene>
<protein>
    <submittedName>
        <fullName evidence="5">Transcriptional regulator, LacI family</fullName>
    </submittedName>
</protein>
<dbReference type="SUPFAM" id="SSF47413">
    <property type="entry name" value="lambda repressor-like DNA-binding domains"/>
    <property type="match status" value="1"/>
</dbReference>
<keyword evidence="3" id="KW-0804">Transcription</keyword>
<dbReference type="RefSeq" id="WP_175477209.1">
    <property type="nucleotide sequence ID" value="NZ_FNTX01000002.1"/>
</dbReference>
<reference evidence="6" key="1">
    <citation type="submission" date="2016-10" db="EMBL/GenBank/DDBJ databases">
        <authorList>
            <person name="Varghese N."/>
            <person name="Submissions S."/>
        </authorList>
    </citation>
    <scope>NUCLEOTIDE SEQUENCE [LARGE SCALE GENOMIC DNA]</scope>
    <source>
        <strain evidence="6">DSM 21368</strain>
    </source>
</reference>
<organism evidence="5 6">
    <name type="scientific">Ruania alba</name>
    <dbReference type="NCBI Taxonomy" id="648782"/>
    <lineage>
        <taxon>Bacteria</taxon>
        <taxon>Bacillati</taxon>
        <taxon>Actinomycetota</taxon>
        <taxon>Actinomycetes</taxon>
        <taxon>Micrococcales</taxon>
        <taxon>Ruaniaceae</taxon>
        <taxon>Ruania</taxon>
    </lineage>
</organism>
<dbReference type="PROSITE" id="PS50932">
    <property type="entry name" value="HTH_LACI_2"/>
    <property type="match status" value="1"/>
</dbReference>
<dbReference type="CDD" id="cd06267">
    <property type="entry name" value="PBP1_LacI_sugar_binding-like"/>
    <property type="match status" value="1"/>
</dbReference>
<feature type="domain" description="HTH lacI-type" evidence="4">
    <location>
        <begin position="2"/>
        <end position="55"/>
    </location>
</feature>
<evidence type="ECO:0000259" key="4">
    <source>
        <dbReference type="PROSITE" id="PS50932"/>
    </source>
</evidence>
<evidence type="ECO:0000256" key="1">
    <source>
        <dbReference type="ARBA" id="ARBA00023015"/>
    </source>
</evidence>
<dbReference type="Pfam" id="PF13377">
    <property type="entry name" value="Peripla_BP_3"/>
    <property type="match status" value="1"/>
</dbReference>
<dbReference type="Proteomes" id="UP000199220">
    <property type="component" value="Unassembled WGS sequence"/>
</dbReference>
<evidence type="ECO:0000313" key="6">
    <source>
        <dbReference type="Proteomes" id="UP000199220"/>
    </source>
</evidence>
<evidence type="ECO:0000256" key="2">
    <source>
        <dbReference type="ARBA" id="ARBA00023125"/>
    </source>
</evidence>
<keyword evidence="6" id="KW-1185">Reference proteome</keyword>
<dbReference type="PANTHER" id="PTHR30146:SF109">
    <property type="entry name" value="HTH-TYPE TRANSCRIPTIONAL REGULATOR GALS"/>
    <property type="match status" value="1"/>
</dbReference>
<dbReference type="InterPro" id="IPR010982">
    <property type="entry name" value="Lambda_DNA-bd_dom_sf"/>
</dbReference>
<evidence type="ECO:0000313" key="5">
    <source>
        <dbReference type="EMBL" id="SEE93504.1"/>
    </source>
</evidence>
<name>A0A1H5MVX7_9MICO</name>